<reference evidence="2 3" key="1">
    <citation type="submission" date="2023-12" db="EMBL/GenBank/DDBJ databases">
        <title>Novel species of the genus Arcicella isolated from rivers.</title>
        <authorList>
            <person name="Lu H."/>
        </authorList>
    </citation>
    <scope>NUCLEOTIDE SEQUENCE [LARGE SCALE GENOMIC DNA]</scope>
    <source>
        <strain evidence="2 3">LMG 21963</strain>
    </source>
</reference>
<protein>
    <submittedName>
        <fullName evidence="2">CoA-binding protein</fullName>
    </submittedName>
</protein>
<organism evidence="2 3">
    <name type="scientific">Arcicella aquatica</name>
    <dbReference type="NCBI Taxonomy" id="217141"/>
    <lineage>
        <taxon>Bacteria</taxon>
        <taxon>Pseudomonadati</taxon>
        <taxon>Bacteroidota</taxon>
        <taxon>Cytophagia</taxon>
        <taxon>Cytophagales</taxon>
        <taxon>Flectobacillaceae</taxon>
        <taxon>Arcicella</taxon>
    </lineage>
</organism>
<gene>
    <name evidence="2" type="ORF">VB264_19365</name>
</gene>
<dbReference type="InterPro" id="IPR036291">
    <property type="entry name" value="NAD(P)-bd_dom_sf"/>
</dbReference>
<dbReference type="RefSeq" id="WP_323252053.1">
    <property type="nucleotide sequence ID" value="NZ_JAYFUL010000041.1"/>
</dbReference>
<dbReference type="EMBL" id="JAYFUL010000041">
    <property type="protein sequence ID" value="MEA5259966.1"/>
    <property type="molecule type" value="Genomic_DNA"/>
</dbReference>
<dbReference type="Proteomes" id="UP001304671">
    <property type="component" value="Unassembled WGS sequence"/>
</dbReference>
<keyword evidence="3" id="KW-1185">Reference proteome</keyword>
<dbReference type="SUPFAM" id="SSF51735">
    <property type="entry name" value="NAD(P)-binding Rossmann-fold domains"/>
    <property type="match status" value="1"/>
</dbReference>
<accession>A0ABU5QSA0</accession>
<dbReference type="Gene3D" id="3.40.50.720">
    <property type="entry name" value="NAD(P)-binding Rossmann-like Domain"/>
    <property type="match status" value="1"/>
</dbReference>
<dbReference type="InterPro" id="IPR003781">
    <property type="entry name" value="CoA-bd"/>
</dbReference>
<proteinExistence type="predicted"/>
<evidence type="ECO:0000313" key="3">
    <source>
        <dbReference type="Proteomes" id="UP001304671"/>
    </source>
</evidence>
<name>A0ABU5QSA0_9BACT</name>
<dbReference type="Pfam" id="PF13380">
    <property type="entry name" value="CoA_binding_2"/>
    <property type="match status" value="1"/>
</dbReference>
<evidence type="ECO:0000313" key="2">
    <source>
        <dbReference type="EMBL" id="MEA5259966.1"/>
    </source>
</evidence>
<sequence>MKTLVVGASSNPGRYSFKATQMLLANGHEVALLGKEKGQIAGYTIKTDQLPLEDVDTITMYVAPQNQSNLYDYLLGLKPRRIIFNPGTENDAFEEKAKKQGVIVEEACTLVLLSTRQF</sequence>
<comment type="caution">
    <text evidence="2">The sequence shown here is derived from an EMBL/GenBank/DDBJ whole genome shotgun (WGS) entry which is preliminary data.</text>
</comment>
<evidence type="ECO:0000259" key="1">
    <source>
        <dbReference type="Pfam" id="PF13380"/>
    </source>
</evidence>
<feature type="domain" description="CoA-binding" evidence="1">
    <location>
        <begin position="3"/>
        <end position="112"/>
    </location>
</feature>